<organism evidence="3 4">
    <name type="scientific">Tessaracoccus bendigoensis DSM 12906</name>
    <dbReference type="NCBI Taxonomy" id="1123357"/>
    <lineage>
        <taxon>Bacteria</taxon>
        <taxon>Bacillati</taxon>
        <taxon>Actinomycetota</taxon>
        <taxon>Actinomycetes</taxon>
        <taxon>Propionibacteriales</taxon>
        <taxon>Propionibacteriaceae</taxon>
        <taxon>Tessaracoccus</taxon>
    </lineage>
</organism>
<reference evidence="3 4" key="1">
    <citation type="submission" date="2016-11" db="EMBL/GenBank/DDBJ databases">
        <authorList>
            <person name="Jaros S."/>
            <person name="Januszkiewicz K."/>
            <person name="Wedrychowicz H."/>
        </authorList>
    </citation>
    <scope>NUCLEOTIDE SEQUENCE [LARGE SCALE GENOMIC DNA]</scope>
    <source>
        <strain evidence="3 4">DSM 12906</strain>
    </source>
</reference>
<dbReference type="PANTHER" id="PTHR37313">
    <property type="entry name" value="UPF0749 PROTEIN RV1825"/>
    <property type="match status" value="1"/>
</dbReference>
<keyword evidence="2" id="KW-0472">Membrane</keyword>
<protein>
    <submittedName>
        <fullName evidence="3">Uncharacterized conserved protein YlxW, UPF0749 family</fullName>
    </submittedName>
</protein>
<proteinExistence type="inferred from homology"/>
<sequence length="248" mass="26508">MTLLTDLQEGALEPEYRSTKHPRSNRWVHVVTIALATLLITVAAVQTTRGAGTAAEQRAELLERITVARERQDELGDTVTALDEEVRDLQQAALGDPDERARLQELELSIGATAVVGPGIVVVVGDAPEAEGTKGVILDGDIVRLVNGLWQAGAEAISINGRRLTTLTPIRSAGAAITVDYVSLSPPYRLEVIGDASNLQARFNETAGAVWWQFLSQNYGITMAVTSSDSDLLLAADAGMTLRHAEQG</sequence>
<evidence type="ECO:0000256" key="2">
    <source>
        <dbReference type="SAM" id="Phobius"/>
    </source>
</evidence>
<evidence type="ECO:0000256" key="1">
    <source>
        <dbReference type="ARBA" id="ARBA00009108"/>
    </source>
</evidence>
<keyword evidence="2" id="KW-1133">Transmembrane helix</keyword>
<dbReference type="InterPro" id="IPR010273">
    <property type="entry name" value="DUF881"/>
</dbReference>
<keyword evidence="4" id="KW-1185">Reference proteome</keyword>
<dbReference type="Proteomes" id="UP000184512">
    <property type="component" value="Unassembled WGS sequence"/>
</dbReference>
<dbReference type="STRING" id="1123357.SAMN02745244_02837"/>
<name>A0A1M6KJ30_9ACTN</name>
<evidence type="ECO:0000313" key="3">
    <source>
        <dbReference type="EMBL" id="SHJ58988.1"/>
    </source>
</evidence>
<dbReference type="AlphaFoldDB" id="A0A1M6KJ30"/>
<dbReference type="Pfam" id="PF05949">
    <property type="entry name" value="DUF881"/>
    <property type="match status" value="1"/>
</dbReference>
<accession>A0A1M6KJ30</accession>
<keyword evidence="2" id="KW-0812">Transmembrane</keyword>
<feature type="transmembrane region" description="Helical" evidence="2">
    <location>
        <begin position="27"/>
        <end position="45"/>
    </location>
</feature>
<dbReference type="GO" id="GO:0005886">
    <property type="term" value="C:plasma membrane"/>
    <property type="evidence" value="ECO:0007669"/>
    <property type="project" value="TreeGrafter"/>
</dbReference>
<gene>
    <name evidence="3" type="ORF">SAMN02745244_02837</name>
</gene>
<dbReference type="PANTHER" id="PTHR37313:SF1">
    <property type="entry name" value="UPF0749 PROTEIN RV1823"/>
    <property type="match status" value="1"/>
</dbReference>
<dbReference type="EMBL" id="FQZG01000060">
    <property type="protein sequence ID" value="SHJ58988.1"/>
    <property type="molecule type" value="Genomic_DNA"/>
</dbReference>
<dbReference type="Gene3D" id="3.30.70.1880">
    <property type="entry name" value="Protein of unknown function DUF881"/>
    <property type="match status" value="1"/>
</dbReference>
<comment type="similarity">
    <text evidence="1">Belongs to the UPF0749 family.</text>
</comment>
<evidence type="ECO:0000313" key="4">
    <source>
        <dbReference type="Proteomes" id="UP000184512"/>
    </source>
</evidence>